<gene>
    <name evidence="1" type="ORF">GCM10007414_33270</name>
</gene>
<sequence>MLSLLKPISLKRKRNKYYALVATASKAQQRGDIMTYSMLSADAVDLWKEIEQLELS</sequence>
<keyword evidence="2" id="KW-1185">Reference proteome</keyword>
<organism evidence="1 2">
    <name type="scientific">Agarivorans gilvus</name>
    <dbReference type="NCBI Taxonomy" id="680279"/>
    <lineage>
        <taxon>Bacteria</taxon>
        <taxon>Pseudomonadati</taxon>
        <taxon>Pseudomonadota</taxon>
        <taxon>Gammaproteobacteria</taxon>
        <taxon>Alteromonadales</taxon>
        <taxon>Alteromonadaceae</taxon>
        <taxon>Agarivorans</taxon>
    </lineage>
</organism>
<dbReference type="RefSeq" id="WP_188407546.1">
    <property type="nucleotide sequence ID" value="NZ_BMDY01000024.1"/>
</dbReference>
<evidence type="ECO:0000313" key="2">
    <source>
        <dbReference type="Proteomes" id="UP000651977"/>
    </source>
</evidence>
<dbReference type="EMBL" id="BMDY01000024">
    <property type="protein sequence ID" value="GGB17185.1"/>
    <property type="molecule type" value="Genomic_DNA"/>
</dbReference>
<dbReference type="InterPro" id="IPR045493">
    <property type="entry name" value="DUF6435"/>
</dbReference>
<evidence type="ECO:0008006" key="3">
    <source>
        <dbReference type="Google" id="ProtNLM"/>
    </source>
</evidence>
<dbReference type="Pfam" id="PF20027">
    <property type="entry name" value="DUF6435"/>
    <property type="match status" value="1"/>
</dbReference>
<comment type="caution">
    <text evidence="1">The sequence shown here is derived from an EMBL/GenBank/DDBJ whole genome shotgun (WGS) entry which is preliminary data.</text>
</comment>
<evidence type="ECO:0000313" key="1">
    <source>
        <dbReference type="EMBL" id="GGB17185.1"/>
    </source>
</evidence>
<dbReference type="Proteomes" id="UP000651977">
    <property type="component" value="Unassembled WGS sequence"/>
</dbReference>
<accession>A0ABQ1I4Y2</accession>
<name>A0ABQ1I4Y2_9ALTE</name>
<proteinExistence type="predicted"/>
<reference evidence="2" key="1">
    <citation type="journal article" date="2019" name="Int. J. Syst. Evol. Microbiol.">
        <title>The Global Catalogue of Microorganisms (GCM) 10K type strain sequencing project: providing services to taxonomists for standard genome sequencing and annotation.</title>
        <authorList>
            <consortium name="The Broad Institute Genomics Platform"/>
            <consortium name="The Broad Institute Genome Sequencing Center for Infectious Disease"/>
            <person name="Wu L."/>
            <person name="Ma J."/>
        </authorList>
    </citation>
    <scope>NUCLEOTIDE SEQUENCE [LARGE SCALE GENOMIC DNA]</scope>
    <source>
        <strain evidence="2">CGMCC 1.10131</strain>
    </source>
</reference>
<protein>
    <recommendedName>
        <fullName evidence="3">Integrase</fullName>
    </recommendedName>
</protein>